<comment type="caution">
    <text evidence="8">The sequence shown here is derived from an EMBL/GenBank/DDBJ whole genome shotgun (WGS) entry which is preliminary data.</text>
</comment>
<keyword evidence="9" id="KW-1185">Reference proteome</keyword>
<dbReference type="PANTHER" id="PTHR33048">
    <property type="entry name" value="PTH11-LIKE INTEGRAL MEMBRANE PROTEIN (AFU_ORTHOLOGUE AFUA_5G11245)"/>
    <property type="match status" value="1"/>
</dbReference>
<comment type="similarity">
    <text evidence="5">Belongs to the SAT4 family.</text>
</comment>
<feature type="transmembrane region" description="Helical" evidence="6">
    <location>
        <begin position="140"/>
        <end position="161"/>
    </location>
</feature>
<evidence type="ECO:0000256" key="4">
    <source>
        <dbReference type="ARBA" id="ARBA00023136"/>
    </source>
</evidence>
<name>G9MV17_HYPVG</name>
<keyword evidence="3 6" id="KW-1133">Transmembrane helix</keyword>
<dbReference type="Pfam" id="PF20684">
    <property type="entry name" value="Fung_rhodopsin"/>
    <property type="match status" value="1"/>
</dbReference>
<feature type="transmembrane region" description="Helical" evidence="6">
    <location>
        <begin position="53"/>
        <end position="74"/>
    </location>
</feature>
<feature type="domain" description="Rhodopsin" evidence="7">
    <location>
        <begin position="77"/>
        <end position="313"/>
    </location>
</feature>
<evidence type="ECO:0000256" key="2">
    <source>
        <dbReference type="ARBA" id="ARBA00022692"/>
    </source>
</evidence>
<evidence type="ECO:0000256" key="3">
    <source>
        <dbReference type="ARBA" id="ARBA00022989"/>
    </source>
</evidence>
<dbReference type="eggNOG" id="ENOG502SM41">
    <property type="taxonomic scope" value="Eukaryota"/>
</dbReference>
<dbReference type="HOGENOM" id="CLU_863460_0_0_1"/>
<dbReference type="VEuPathDB" id="FungiDB:TRIVIDRAFT_70756"/>
<keyword evidence="4 6" id="KW-0472">Membrane</keyword>
<feature type="transmembrane region" description="Helical" evidence="6">
    <location>
        <begin position="215"/>
        <end position="239"/>
    </location>
</feature>
<protein>
    <recommendedName>
        <fullName evidence="7">Rhodopsin domain-containing protein</fullName>
    </recommendedName>
</protein>
<dbReference type="OMA" id="MSITWMI"/>
<dbReference type="RefSeq" id="XP_013955936.1">
    <property type="nucleotide sequence ID" value="XM_014100461.1"/>
</dbReference>
<evidence type="ECO:0000313" key="9">
    <source>
        <dbReference type="Proteomes" id="UP000007115"/>
    </source>
</evidence>
<dbReference type="InterPro" id="IPR049326">
    <property type="entry name" value="Rhodopsin_dom_fungi"/>
</dbReference>
<dbReference type="GeneID" id="25797383"/>
<dbReference type="EMBL" id="ABDF02000065">
    <property type="protein sequence ID" value="EHK21742.1"/>
    <property type="molecule type" value="Genomic_DNA"/>
</dbReference>
<evidence type="ECO:0000313" key="8">
    <source>
        <dbReference type="EMBL" id="EHK21742.1"/>
    </source>
</evidence>
<feature type="transmembrane region" description="Helical" evidence="6">
    <location>
        <begin position="287"/>
        <end position="309"/>
    </location>
</feature>
<proteinExistence type="inferred from homology"/>
<dbReference type="GO" id="GO:0016020">
    <property type="term" value="C:membrane"/>
    <property type="evidence" value="ECO:0007669"/>
    <property type="project" value="UniProtKB-SubCell"/>
</dbReference>
<dbReference type="STRING" id="413071.G9MV17"/>
<evidence type="ECO:0000259" key="7">
    <source>
        <dbReference type="Pfam" id="PF20684"/>
    </source>
</evidence>
<accession>G9MV17</accession>
<dbReference type="Proteomes" id="UP000007115">
    <property type="component" value="Unassembled WGS sequence"/>
</dbReference>
<sequence>MPWFFDPILVSVHMRVSDSHSQTPWFRDERGEDAAASSIAASSQIVETEFPPITSAGVGVLIVSVLMPLIATVWTGLRVWTRRLRGISPFLLEDILCYLGLLVFWGVGINYICMVIIGGGGYHIRQLQPIHITRFSQTTFAAQVLYALALGFTKNSLVCMLKRIFFTQSYAWIAYLILSLNVAWMLQTILTGILICRPITMNWDPTARGQCGNQTLAFAAVSIVDIVTDLAIIILPLRLVASLQMKKTYKVALICVFGFGLITVLFTAIRLYFVFNLDFTDISFSSIPLTIIGVIQLCVANMVASAPLLRPVYGTVSMVAQG</sequence>
<comment type="subcellular location">
    <subcellularLocation>
        <location evidence="1">Membrane</location>
        <topology evidence="1">Multi-pass membrane protein</topology>
    </subcellularLocation>
</comment>
<dbReference type="InParanoid" id="G9MV17"/>
<dbReference type="OrthoDB" id="5421689at2759"/>
<evidence type="ECO:0000256" key="5">
    <source>
        <dbReference type="ARBA" id="ARBA00038359"/>
    </source>
</evidence>
<organism evidence="8 9">
    <name type="scientific">Hypocrea virens (strain Gv29-8 / FGSC 10586)</name>
    <name type="common">Gliocladium virens</name>
    <name type="synonym">Trichoderma virens</name>
    <dbReference type="NCBI Taxonomy" id="413071"/>
    <lineage>
        <taxon>Eukaryota</taxon>
        <taxon>Fungi</taxon>
        <taxon>Dikarya</taxon>
        <taxon>Ascomycota</taxon>
        <taxon>Pezizomycotina</taxon>
        <taxon>Sordariomycetes</taxon>
        <taxon>Hypocreomycetidae</taxon>
        <taxon>Hypocreales</taxon>
        <taxon>Hypocreaceae</taxon>
        <taxon>Trichoderma</taxon>
    </lineage>
</organism>
<dbReference type="AlphaFoldDB" id="G9MV17"/>
<dbReference type="InterPro" id="IPR052337">
    <property type="entry name" value="SAT4-like"/>
</dbReference>
<evidence type="ECO:0000256" key="1">
    <source>
        <dbReference type="ARBA" id="ARBA00004141"/>
    </source>
</evidence>
<feature type="transmembrane region" description="Helical" evidence="6">
    <location>
        <begin position="173"/>
        <end position="195"/>
    </location>
</feature>
<reference evidence="8 9" key="1">
    <citation type="journal article" date="2011" name="Genome Biol.">
        <title>Comparative genome sequence analysis underscores mycoparasitism as the ancestral life style of Trichoderma.</title>
        <authorList>
            <person name="Kubicek C.P."/>
            <person name="Herrera-Estrella A."/>
            <person name="Seidl-Seiboth V."/>
            <person name="Martinez D.A."/>
            <person name="Druzhinina I.S."/>
            <person name="Thon M."/>
            <person name="Zeilinger S."/>
            <person name="Casas-Flores S."/>
            <person name="Horwitz B.A."/>
            <person name="Mukherjee P.K."/>
            <person name="Mukherjee M."/>
            <person name="Kredics L."/>
            <person name="Alcaraz L.D."/>
            <person name="Aerts A."/>
            <person name="Antal Z."/>
            <person name="Atanasova L."/>
            <person name="Cervantes-Badillo M.G."/>
            <person name="Challacombe J."/>
            <person name="Chertkov O."/>
            <person name="McCluskey K."/>
            <person name="Coulpier F."/>
            <person name="Deshpande N."/>
            <person name="von Doehren H."/>
            <person name="Ebbole D.J."/>
            <person name="Esquivel-Naranjo E.U."/>
            <person name="Fekete E."/>
            <person name="Flipphi M."/>
            <person name="Glaser F."/>
            <person name="Gomez-Rodriguez E.Y."/>
            <person name="Gruber S."/>
            <person name="Han C."/>
            <person name="Henrissat B."/>
            <person name="Hermosa R."/>
            <person name="Hernandez-Onate M."/>
            <person name="Karaffa L."/>
            <person name="Kosti I."/>
            <person name="Le Crom S."/>
            <person name="Lindquist E."/>
            <person name="Lucas S."/>
            <person name="Luebeck M."/>
            <person name="Luebeck P.S."/>
            <person name="Margeot A."/>
            <person name="Metz B."/>
            <person name="Misra M."/>
            <person name="Nevalainen H."/>
            <person name="Omann M."/>
            <person name="Packer N."/>
            <person name="Perrone G."/>
            <person name="Uresti-Rivera E.E."/>
            <person name="Salamov A."/>
            <person name="Schmoll M."/>
            <person name="Seiboth B."/>
            <person name="Shapiro H."/>
            <person name="Sukno S."/>
            <person name="Tamayo-Ramos J.A."/>
            <person name="Tisch D."/>
            <person name="Wiest A."/>
            <person name="Wilkinson H.H."/>
            <person name="Zhang M."/>
            <person name="Coutinho P.M."/>
            <person name="Kenerley C.M."/>
            <person name="Monte E."/>
            <person name="Baker S.E."/>
            <person name="Grigoriev I.V."/>
        </authorList>
    </citation>
    <scope>NUCLEOTIDE SEQUENCE [LARGE SCALE GENOMIC DNA]</scope>
    <source>
        <strain evidence="9">Gv29-8 / FGSC 10586</strain>
    </source>
</reference>
<feature type="transmembrane region" description="Helical" evidence="6">
    <location>
        <begin position="95"/>
        <end position="120"/>
    </location>
</feature>
<gene>
    <name evidence="8" type="ORF">TRIVIDRAFT_70756</name>
</gene>
<dbReference type="PANTHER" id="PTHR33048:SF57">
    <property type="entry name" value="INTEGRAL MEMBRANE PROTEIN-RELATED"/>
    <property type="match status" value="1"/>
</dbReference>
<evidence type="ECO:0000256" key="6">
    <source>
        <dbReference type="SAM" id="Phobius"/>
    </source>
</evidence>
<keyword evidence="2 6" id="KW-0812">Transmembrane</keyword>
<feature type="transmembrane region" description="Helical" evidence="6">
    <location>
        <begin position="251"/>
        <end position="275"/>
    </location>
</feature>